<evidence type="ECO:0000256" key="1">
    <source>
        <dbReference type="ARBA" id="ARBA00001526"/>
    </source>
</evidence>
<dbReference type="Gene3D" id="3.40.710.10">
    <property type="entry name" value="DD-peptidase/beta-lactamase superfamily"/>
    <property type="match status" value="1"/>
</dbReference>
<dbReference type="Pfam" id="PF13026">
    <property type="entry name" value="DUF3887"/>
    <property type="match status" value="1"/>
</dbReference>
<dbReference type="GO" id="GO:0030288">
    <property type="term" value="C:outer membrane-bounded periplasmic space"/>
    <property type="evidence" value="ECO:0007669"/>
    <property type="project" value="InterPro"/>
</dbReference>
<dbReference type="GO" id="GO:0046677">
    <property type="term" value="P:response to antibiotic"/>
    <property type="evidence" value="ECO:0007669"/>
    <property type="project" value="UniProtKB-KW"/>
</dbReference>
<dbReference type="GO" id="GO:0017001">
    <property type="term" value="P:antibiotic catabolic process"/>
    <property type="evidence" value="ECO:0007669"/>
    <property type="project" value="InterPro"/>
</dbReference>
<name>A0A382DFT7_9ZZZZ</name>
<feature type="domain" description="Beta-lactamase-related" evidence="4">
    <location>
        <begin position="167"/>
        <end position="459"/>
    </location>
</feature>
<evidence type="ECO:0000256" key="2">
    <source>
        <dbReference type="ARBA" id="ARBA00022801"/>
    </source>
</evidence>
<organism evidence="6">
    <name type="scientific">marine metagenome</name>
    <dbReference type="NCBI Taxonomy" id="408172"/>
    <lineage>
        <taxon>unclassified sequences</taxon>
        <taxon>metagenomes</taxon>
        <taxon>ecological metagenomes</taxon>
    </lineage>
</organism>
<dbReference type="InterPro" id="IPR001466">
    <property type="entry name" value="Beta-lactam-related"/>
</dbReference>
<gene>
    <name evidence="6" type="ORF">METZ01_LOCUS189718</name>
</gene>
<sequence>MKRLILLITVIAFWGCDNSANDKVDTERKDNKVVTEKFVRNYNDDDYNGIFSMFADVMKEALPLDKTTEFLKGLKFQAGNISNREFIKYENGTYASYKTTFERAVFFLNISIDDNSDINGLFVKPFVEENNSENVINNLTIKSGIITQKQSEIIFENAKIFPNHTQISIAIIKDGKVNYYGINNKNDTILTVNNQKSVFEIGSISKVFTSTILANFVIDEKINLNDNINGYLKTSFNNDTEISFINLANHTSGLPRLPSNLDLTKVNPENPYKEYKEKELEEYLTKHLELLNKEKYQYSNLGAGLLGYTLSKIENTTYENLLQNKIFSKFNMYNSTSDINKIKGNLVKGLNNEGNDVPNWEFSVLAGAGAIFSTVEDLSQFAISQFDNSNKELKLTRKKTFEVNENMDIGLGWHILKSQSKNFWYWHNGGTGGYSSSMVIDENTKNGIIILSNVSAFNPNMGNIDKLCFELMKTIE</sequence>
<dbReference type="GO" id="GO:0008800">
    <property type="term" value="F:beta-lactamase activity"/>
    <property type="evidence" value="ECO:0007669"/>
    <property type="project" value="UniProtKB-EC"/>
</dbReference>
<dbReference type="Pfam" id="PF00144">
    <property type="entry name" value="Beta-lactamase"/>
    <property type="match status" value="1"/>
</dbReference>
<dbReference type="Gene3D" id="3.10.450.590">
    <property type="match status" value="1"/>
</dbReference>
<dbReference type="EMBL" id="UINC01039011">
    <property type="protein sequence ID" value="SVB36864.1"/>
    <property type="molecule type" value="Genomic_DNA"/>
</dbReference>
<dbReference type="InterPro" id="IPR012338">
    <property type="entry name" value="Beta-lactam/transpept-like"/>
</dbReference>
<evidence type="ECO:0000259" key="5">
    <source>
        <dbReference type="Pfam" id="PF13026"/>
    </source>
</evidence>
<dbReference type="InterPro" id="IPR024981">
    <property type="entry name" value="DUF3887"/>
</dbReference>
<dbReference type="PANTHER" id="PTHR46825">
    <property type="entry name" value="D-ALANYL-D-ALANINE-CARBOXYPEPTIDASE/ENDOPEPTIDASE AMPH"/>
    <property type="match status" value="1"/>
</dbReference>
<proteinExistence type="predicted"/>
<comment type="catalytic activity">
    <reaction evidence="1">
        <text>a beta-lactam + H2O = a substituted beta-amino acid</text>
        <dbReference type="Rhea" id="RHEA:20401"/>
        <dbReference type="ChEBI" id="CHEBI:15377"/>
        <dbReference type="ChEBI" id="CHEBI:35627"/>
        <dbReference type="ChEBI" id="CHEBI:140347"/>
        <dbReference type="EC" id="3.5.2.6"/>
    </reaction>
</comment>
<evidence type="ECO:0000259" key="4">
    <source>
        <dbReference type="Pfam" id="PF00144"/>
    </source>
</evidence>
<dbReference type="InterPro" id="IPR001586">
    <property type="entry name" value="Beta-lactam_class-C_AS"/>
</dbReference>
<protein>
    <submittedName>
        <fullName evidence="6">Uncharacterized protein</fullName>
    </submittedName>
</protein>
<dbReference type="SUPFAM" id="SSF56601">
    <property type="entry name" value="beta-lactamase/transpeptidase-like"/>
    <property type="match status" value="1"/>
</dbReference>
<accession>A0A382DFT7</accession>
<keyword evidence="2" id="KW-0378">Hydrolase</keyword>
<keyword evidence="3" id="KW-0046">Antibiotic resistance</keyword>
<dbReference type="AlphaFoldDB" id="A0A382DFT7"/>
<evidence type="ECO:0000256" key="3">
    <source>
        <dbReference type="ARBA" id="ARBA00023251"/>
    </source>
</evidence>
<reference evidence="6" key="1">
    <citation type="submission" date="2018-05" db="EMBL/GenBank/DDBJ databases">
        <authorList>
            <person name="Lanie J.A."/>
            <person name="Ng W.-L."/>
            <person name="Kazmierczak K.M."/>
            <person name="Andrzejewski T.M."/>
            <person name="Davidsen T.M."/>
            <person name="Wayne K.J."/>
            <person name="Tettelin H."/>
            <person name="Glass J.I."/>
            <person name="Rusch D."/>
            <person name="Podicherti R."/>
            <person name="Tsui H.-C.T."/>
            <person name="Winkler M.E."/>
        </authorList>
    </citation>
    <scope>NUCLEOTIDE SEQUENCE</scope>
</reference>
<dbReference type="PANTHER" id="PTHR46825:SF8">
    <property type="entry name" value="BETA-LACTAMASE-RELATED"/>
    <property type="match status" value="1"/>
</dbReference>
<evidence type="ECO:0000313" key="6">
    <source>
        <dbReference type="EMBL" id="SVB36864.1"/>
    </source>
</evidence>
<dbReference type="PROSITE" id="PS00336">
    <property type="entry name" value="BETA_LACTAMASE_C"/>
    <property type="match status" value="1"/>
</dbReference>
<feature type="domain" description="DUF3887" evidence="5">
    <location>
        <begin position="36"/>
        <end position="121"/>
    </location>
</feature>
<dbReference type="InterPro" id="IPR050491">
    <property type="entry name" value="AmpC-like"/>
</dbReference>